<keyword evidence="3" id="KW-0812">Transmembrane</keyword>
<dbReference type="OrthoDB" id="10619350at2759"/>
<proteinExistence type="predicted"/>
<feature type="transmembrane region" description="Helical" evidence="3">
    <location>
        <begin position="98"/>
        <end position="122"/>
    </location>
</feature>
<feature type="transmembrane region" description="Helical" evidence="3">
    <location>
        <begin position="71"/>
        <end position="92"/>
    </location>
</feature>
<evidence type="ECO:0000256" key="2">
    <source>
        <dbReference type="SAM" id="MobiDB-lite"/>
    </source>
</evidence>
<feature type="chain" id="PRO_5017333217" evidence="4">
    <location>
        <begin position="20"/>
        <end position="338"/>
    </location>
</feature>
<dbReference type="EMBL" id="QKWP01000990">
    <property type="protein sequence ID" value="RIB12773.1"/>
    <property type="molecule type" value="Genomic_DNA"/>
</dbReference>
<keyword evidence="6" id="KW-1185">Reference proteome</keyword>
<feature type="transmembrane region" description="Helical" evidence="3">
    <location>
        <begin position="182"/>
        <end position="205"/>
    </location>
</feature>
<organism evidence="5 6">
    <name type="scientific">Gigaspora rosea</name>
    <dbReference type="NCBI Taxonomy" id="44941"/>
    <lineage>
        <taxon>Eukaryota</taxon>
        <taxon>Fungi</taxon>
        <taxon>Fungi incertae sedis</taxon>
        <taxon>Mucoromycota</taxon>
        <taxon>Glomeromycotina</taxon>
        <taxon>Glomeromycetes</taxon>
        <taxon>Diversisporales</taxon>
        <taxon>Gigasporaceae</taxon>
        <taxon>Gigaspora</taxon>
    </lineage>
</organism>
<feature type="region of interest" description="Disordered" evidence="2">
    <location>
        <begin position="314"/>
        <end position="338"/>
    </location>
</feature>
<keyword evidence="1" id="KW-0175">Coiled coil</keyword>
<feature type="transmembrane region" description="Helical" evidence="3">
    <location>
        <begin position="286"/>
        <end position="303"/>
    </location>
</feature>
<evidence type="ECO:0000256" key="3">
    <source>
        <dbReference type="SAM" id="Phobius"/>
    </source>
</evidence>
<gene>
    <name evidence="5" type="ORF">C2G38_1787585</name>
</gene>
<keyword evidence="4" id="KW-0732">Signal</keyword>
<name>A0A397UYX4_9GLOM</name>
<feature type="transmembrane region" description="Helical" evidence="3">
    <location>
        <begin position="262"/>
        <end position="280"/>
    </location>
</feature>
<comment type="caution">
    <text evidence="5">The sequence shown here is derived from an EMBL/GenBank/DDBJ whole genome shotgun (WGS) entry which is preliminary data.</text>
</comment>
<reference evidence="5 6" key="1">
    <citation type="submission" date="2018-06" db="EMBL/GenBank/DDBJ databases">
        <title>Comparative genomics reveals the genomic features of Rhizophagus irregularis, R. cerebriforme, R. diaphanum and Gigaspora rosea, and their symbiotic lifestyle signature.</title>
        <authorList>
            <person name="Morin E."/>
            <person name="San Clemente H."/>
            <person name="Chen E.C.H."/>
            <person name="De La Providencia I."/>
            <person name="Hainaut M."/>
            <person name="Kuo A."/>
            <person name="Kohler A."/>
            <person name="Murat C."/>
            <person name="Tang N."/>
            <person name="Roy S."/>
            <person name="Loubradou J."/>
            <person name="Henrissat B."/>
            <person name="Grigoriev I.V."/>
            <person name="Corradi N."/>
            <person name="Roux C."/>
            <person name="Martin F.M."/>
        </authorList>
    </citation>
    <scope>NUCLEOTIDE SEQUENCE [LARGE SCALE GENOMIC DNA]</scope>
    <source>
        <strain evidence="5 6">DAOM 194757</strain>
    </source>
</reference>
<feature type="transmembrane region" description="Helical" evidence="3">
    <location>
        <begin position="211"/>
        <end position="230"/>
    </location>
</feature>
<protein>
    <submittedName>
        <fullName evidence="5">Uncharacterized protein</fullName>
    </submittedName>
</protein>
<feature type="coiled-coil region" evidence="1">
    <location>
        <begin position="131"/>
        <end position="174"/>
    </location>
</feature>
<evidence type="ECO:0000313" key="5">
    <source>
        <dbReference type="EMBL" id="RIB12773.1"/>
    </source>
</evidence>
<dbReference type="AlphaFoldDB" id="A0A397UYX4"/>
<accession>A0A397UYX4</accession>
<evidence type="ECO:0000256" key="4">
    <source>
        <dbReference type="SAM" id="SignalP"/>
    </source>
</evidence>
<keyword evidence="3" id="KW-0472">Membrane</keyword>
<feature type="transmembrane region" description="Helical" evidence="3">
    <location>
        <begin position="43"/>
        <end position="59"/>
    </location>
</feature>
<sequence length="338" mass="40203">MIKFSIFIIIALFVTLVNSENSNDTFNPLLYEDPEIIHPSKDAIQNIFDLMIVIFIFFLTEKFPIAYPTMFFIFLFELFVCALSFLFIIKAYLLTKDFFFMIYVIVYSVFSLYNIFCNIVFIRRVFLYYRIKRLENQEDFENQEHKRFISQELKQFVNNELEELKSQQKLLRDRLKSIHCSYFIYKAVYLVIFIMHFIFFIIASFKNYVNYIAYWVILIPSLIFIIYAIYDYLIPRVNIKSNGESKQRTVKCNIADIFNNNVLLRIIGICSHFLFCAVVGPNALWIKIYLTAVAVFVTLIEKIDEQIDQENDKFDKGEIKSDRESKSDNENENSGEEN</sequence>
<keyword evidence="3" id="KW-1133">Transmembrane helix</keyword>
<evidence type="ECO:0000313" key="6">
    <source>
        <dbReference type="Proteomes" id="UP000266673"/>
    </source>
</evidence>
<evidence type="ECO:0000256" key="1">
    <source>
        <dbReference type="SAM" id="Coils"/>
    </source>
</evidence>
<dbReference type="Proteomes" id="UP000266673">
    <property type="component" value="Unassembled WGS sequence"/>
</dbReference>
<feature type="signal peptide" evidence="4">
    <location>
        <begin position="1"/>
        <end position="19"/>
    </location>
</feature>
<feature type="compositionally biased region" description="Basic and acidic residues" evidence="2">
    <location>
        <begin position="314"/>
        <end position="329"/>
    </location>
</feature>